<reference evidence="5" key="1">
    <citation type="journal article" date="2021" name="Int. J. Syst. Evol. Microbiol.">
        <title>Actinocatenispora comari sp. nov., an endophytic actinomycete isolated from aerial parts of Comarum salesowianum.</title>
        <authorList>
            <person name="Oyunbileg N."/>
            <person name="Iizaka Y."/>
            <person name="Hamada M."/>
            <person name="Davaapurev B.O."/>
            <person name="Fukumoto A."/>
            <person name="Tsetseg B."/>
            <person name="Kato F."/>
            <person name="Tamura T."/>
            <person name="Batkhuu J."/>
            <person name="Anzai Y."/>
        </authorList>
    </citation>
    <scope>NUCLEOTIDE SEQUENCE [LARGE SCALE GENOMIC DNA]</scope>
    <source>
        <strain evidence="5">NUM-2625</strain>
    </source>
</reference>
<dbReference type="EMBL" id="BOPO01000053">
    <property type="protein sequence ID" value="GIL27771.1"/>
    <property type="molecule type" value="Genomic_DNA"/>
</dbReference>
<gene>
    <name evidence="4" type="ORF">NUM_30250</name>
</gene>
<dbReference type="PROSITE" id="PS51371">
    <property type="entry name" value="CBS"/>
    <property type="match status" value="2"/>
</dbReference>
<keyword evidence="1 2" id="KW-0129">CBS domain</keyword>
<dbReference type="RefSeq" id="WP_207125506.1">
    <property type="nucleotide sequence ID" value="NZ_BOPO01000053.1"/>
</dbReference>
<feature type="domain" description="CBS" evidence="3">
    <location>
        <begin position="73"/>
        <end position="128"/>
    </location>
</feature>
<evidence type="ECO:0000256" key="2">
    <source>
        <dbReference type="PROSITE-ProRule" id="PRU00703"/>
    </source>
</evidence>
<evidence type="ECO:0000313" key="4">
    <source>
        <dbReference type="EMBL" id="GIL27771.1"/>
    </source>
</evidence>
<evidence type="ECO:0000256" key="1">
    <source>
        <dbReference type="ARBA" id="ARBA00023122"/>
    </source>
</evidence>
<keyword evidence="5" id="KW-1185">Reference proteome</keyword>
<dbReference type="InterPro" id="IPR051257">
    <property type="entry name" value="Diverse_CBS-Domain"/>
</dbReference>
<evidence type="ECO:0000259" key="3">
    <source>
        <dbReference type="PROSITE" id="PS51371"/>
    </source>
</evidence>
<dbReference type="SMART" id="SM00116">
    <property type="entry name" value="CBS"/>
    <property type="match status" value="2"/>
</dbReference>
<dbReference type="InterPro" id="IPR000644">
    <property type="entry name" value="CBS_dom"/>
</dbReference>
<dbReference type="Proteomes" id="UP000614996">
    <property type="component" value="Unassembled WGS sequence"/>
</dbReference>
<dbReference type="PANTHER" id="PTHR43080:SF2">
    <property type="entry name" value="CBS DOMAIN-CONTAINING PROTEIN"/>
    <property type="match status" value="1"/>
</dbReference>
<sequence>MQTVAELMAARPVTVGPDESVVTAAQRMRDADIGNVVVTDGQRIDGILTDRDIVVRAVAGGGDLSRTRASSLCSSEVCTIRPQESVQRAVELMREHSVRRLPVVADGAVVGVLSLGDLAIERDERSALADISAATPNQ</sequence>
<dbReference type="AlphaFoldDB" id="A0A8J4EKU9"/>
<proteinExistence type="predicted"/>
<dbReference type="PANTHER" id="PTHR43080">
    <property type="entry name" value="CBS DOMAIN-CONTAINING PROTEIN CBSX3, MITOCHONDRIAL"/>
    <property type="match status" value="1"/>
</dbReference>
<feature type="domain" description="CBS" evidence="3">
    <location>
        <begin position="8"/>
        <end position="64"/>
    </location>
</feature>
<dbReference type="Gene3D" id="3.10.580.10">
    <property type="entry name" value="CBS-domain"/>
    <property type="match status" value="1"/>
</dbReference>
<evidence type="ECO:0000313" key="5">
    <source>
        <dbReference type="Proteomes" id="UP000614996"/>
    </source>
</evidence>
<dbReference type="Pfam" id="PF00571">
    <property type="entry name" value="CBS"/>
    <property type="match status" value="2"/>
</dbReference>
<dbReference type="SUPFAM" id="SSF54631">
    <property type="entry name" value="CBS-domain pair"/>
    <property type="match status" value="1"/>
</dbReference>
<organism evidence="4 5">
    <name type="scientific">Actinocatenispora comari</name>
    <dbReference type="NCBI Taxonomy" id="2807577"/>
    <lineage>
        <taxon>Bacteria</taxon>
        <taxon>Bacillati</taxon>
        <taxon>Actinomycetota</taxon>
        <taxon>Actinomycetes</taxon>
        <taxon>Micromonosporales</taxon>
        <taxon>Micromonosporaceae</taxon>
        <taxon>Actinocatenispora</taxon>
    </lineage>
</organism>
<protein>
    <submittedName>
        <fullName evidence="4">Oxidoreductase</fullName>
    </submittedName>
</protein>
<dbReference type="InterPro" id="IPR046342">
    <property type="entry name" value="CBS_dom_sf"/>
</dbReference>
<name>A0A8J4EKU9_9ACTN</name>
<accession>A0A8J4EKU9</accession>
<comment type="caution">
    <text evidence="4">The sequence shown here is derived from an EMBL/GenBank/DDBJ whole genome shotgun (WGS) entry which is preliminary data.</text>
</comment>